<dbReference type="EMBL" id="BABT02000179">
    <property type="protein sequence ID" value="GAA99068.1"/>
    <property type="molecule type" value="Genomic_DNA"/>
</dbReference>
<dbReference type="STRING" id="764103.G7E8A8"/>
<dbReference type="PANTHER" id="PTHR28208:SF3">
    <property type="entry name" value="PHOSPHATIDATE PHOSPHATASE APP1"/>
    <property type="match status" value="1"/>
</dbReference>
<dbReference type="eggNOG" id="ENOG502QT5E">
    <property type="taxonomic scope" value="Eukaryota"/>
</dbReference>
<feature type="compositionally biased region" description="Low complexity" evidence="1">
    <location>
        <begin position="213"/>
        <end position="248"/>
    </location>
</feature>
<protein>
    <recommendedName>
        <fullName evidence="2">Phosphatidate phosphatase APP1 catalytic domain-containing protein</fullName>
    </recommendedName>
</protein>
<dbReference type="GO" id="GO:0008195">
    <property type="term" value="F:phosphatidate phosphatase activity"/>
    <property type="evidence" value="ECO:0007669"/>
    <property type="project" value="InterPro"/>
</dbReference>
<reference evidence="3 4" key="1">
    <citation type="journal article" date="2011" name="J. Gen. Appl. Microbiol.">
        <title>Draft genome sequencing of the enigmatic basidiomycete Mixia osmundae.</title>
        <authorList>
            <person name="Nishida H."/>
            <person name="Nagatsuka Y."/>
            <person name="Sugiyama J."/>
        </authorList>
    </citation>
    <scope>NUCLEOTIDE SEQUENCE [LARGE SCALE GENOMIC DNA]</scope>
    <source>
        <strain evidence="4">CBS 9802 / IAM 14324 / JCM 22182 / KY 12970</strain>
    </source>
</reference>
<dbReference type="InterPro" id="IPR052935">
    <property type="entry name" value="Mg2+_PAP"/>
</dbReference>
<dbReference type="RefSeq" id="XP_014567712.1">
    <property type="nucleotide sequence ID" value="XM_014712226.1"/>
</dbReference>
<evidence type="ECO:0000313" key="4">
    <source>
        <dbReference type="Proteomes" id="UP000009131"/>
    </source>
</evidence>
<proteinExistence type="predicted"/>
<feature type="region of interest" description="Disordered" evidence="1">
    <location>
        <begin position="583"/>
        <end position="621"/>
    </location>
</feature>
<feature type="compositionally biased region" description="Low complexity" evidence="1">
    <location>
        <begin position="169"/>
        <end position="182"/>
    </location>
</feature>
<feature type="compositionally biased region" description="Polar residues" evidence="1">
    <location>
        <begin position="253"/>
        <end position="266"/>
    </location>
</feature>
<dbReference type="OrthoDB" id="2117591at2759"/>
<dbReference type="Pfam" id="PF09949">
    <property type="entry name" value="APP1_cat"/>
    <property type="match status" value="1"/>
</dbReference>
<keyword evidence="4" id="KW-1185">Reference proteome</keyword>
<evidence type="ECO:0000256" key="1">
    <source>
        <dbReference type="SAM" id="MobiDB-lite"/>
    </source>
</evidence>
<feature type="compositionally biased region" description="Polar residues" evidence="1">
    <location>
        <begin position="183"/>
        <end position="198"/>
    </location>
</feature>
<gene>
    <name evidence="3" type="primary">Mo05757</name>
    <name evidence="3" type="ORF">E5Q_05757</name>
</gene>
<feature type="region of interest" description="Disordered" evidence="1">
    <location>
        <begin position="169"/>
        <end position="273"/>
    </location>
</feature>
<dbReference type="HOGENOM" id="CLU_017236_0_0_1"/>
<accession>G7E8A8</accession>
<dbReference type="GO" id="GO:0030479">
    <property type="term" value="C:actin cortical patch"/>
    <property type="evidence" value="ECO:0007669"/>
    <property type="project" value="TreeGrafter"/>
</dbReference>
<dbReference type="InterPro" id="IPR019236">
    <property type="entry name" value="APP1_cat"/>
</dbReference>
<dbReference type="OMA" id="HYVTNAP"/>
<evidence type="ECO:0000259" key="2">
    <source>
        <dbReference type="Pfam" id="PF09949"/>
    </source>
</evidence>
<dbReference type="AlphaFoldDB" id="G7E8A8"/>
<comment type="caution">
    <text evidence="3">The sequence shown here is derived from an EMBL/GenBank/DDBJ whole genome shotgun (WGS) entry which is preliminary data.</text>
</comment>
<feature type="domain" description="Phosphatidate phosphatase APP1 catalytic" evidence="2">
    <location>
        <begin position="379"/>
        <end position="529"/>
    </location>
</feature>
<dbReference type="Proteomes" id="UP000009131">
    <property type="component" value="Unassembled WGS sequence"/>
</dbReference>
<reference evidence="3 4" key="2">
    <citation type="journal article" date="2012" name="Open Biol.">
        <title>Characteristics of nucleosomes and linker DNA regions on the genome of the basidiomycete Mixia osmundae revealed by mono- and dinucleosome mapping.</title>
        <authorList>
            <person name="Nishida H."/>
            <person name="Kondo S."/>
            <person name="Matsumoto T."/>
            <person name="Suzuki Y."/>
            <person name="Yoshikawa H."/>
            <person name="Taylor T.D."/>
            <person name="Sugiyama J."/>
        </authorList>
    </citation>
    <scope>NUCLEOTIDE SEQUENCE [LARGE SCALE GENOMIC DNA]</scope>
    <source>
        <strain evidence="4">CBS 9802 / IAM 14324 / JCM 22182 / KY 12970</strain>
    </source>
</reference>
<evidence type="ECO:0000313" key="3">
    <source>
        <dbReference type="EMBL" id="GAA99068.1"/>
    </source>
</evidence>
<sequence>MSDAPNAQQSESGVISLDSYPSSARMKLRAAAATVSSTRYLSDQANSRSGFSLRARAKDWLDRVATAPEEPTVVPSDGLMRPVTGSRRSSALGFSRRRVDVLHQEQCVCFPGWAVHRQHKSGRRYIELSLSGFVSRHRPIEEASKSQRLFAAMAKQFISLPRLPRPSSAAASTSSLLSVPATDTGSQDSAPASLSSRDASSEDLLAEAEHAVEAPAVTPETSWLPTTDQAADAAAQTSSPSRQRPSRPFATPTRASTLPLPTSQPKQAPPASRDDDALALLRQAHANLDERLAPFFGEKLAARQVRVRVFADNPERSCLAQGILQTELGGGYAQTLEIDHVDVRYLEVVVTLLPLDGESSADGASDTATIAVSSEDAPRIVSDIDDTCLEANIMGGLRSVFRNIFVKDLRERTIAGMSAWYQAMHKADAHFHYVSNGPWEVFRIVQSALAATSLPPGQVKLREYRKGSILSGFMEPASTRKRGPVEQILQSFPASRFILIGDGGEGDLETYVALAGVYPEQVVAIFIRDVLSAQSPLANATAMHSDSDLLRLPDTTLSGRSSRSSFVSETLRDLTELEYDSKLHDDANSDPLSPNNPLRDLSLSDRPSAFDTAGKAPQAQAELTQAQRRQLDAFYVRVADAEAALPDGVILRIFRSGEECLEEGVGLVHVARSRAARANADSKA</sequence>
<dbReference type="InParanoid" id="G7E8A8"/>
<name>G7E8A8_MIXOS</name>
<dbReference type="PANTHER" id="PTHR28208">
    <property type="entry name" value="PHOSPHATIDATE PHOSPHATASE APP1"/>
    <property type="match status" value="1"/>
</dbReference>
<organism evidence="3 4">
    <name type="scientific">Mixia osmundae (strain CBS 9802 / IAM 14324 / JCM 22182 / KY 12970)</name>
    <dbReference type="NCBI Taxonomy" id="764103"/>
    <lineage>
        <taxon>Eukaryota</taxon>
        <taxon>Fungi</taxon>
        <taxon>Dikarya</taxon>
        <taxon>Basidiomycota</taxon>
        <taxon>Pucciniomycotina</taxon>
        <taxon>Mixiomycetes</taxon>
        <taxon>Mixiales</taxon>
        <taxon>Mixiaceae</taxon>
        <taxon>Mixia</taxon>
    </lineage>
</organism>